<dbReference type="InterPro" id="IPR003736">
    <property type="entry name" value="PAAI_dom"/>
</dbReference>
<feature type="domain" description="Thioesterase" evidence="3">
    <location>
        <begin position="33"/>
        <end position="107"/>
    </location>
</feature>
<dbReference type="RefSeq" id="WP_205142820.1">
    <property type="nucleotide sequence ID" value="NZ_JAFBDN010000001.1"/>
</dbReference>
<keyword evidence="5" id="KW-1185">Reference proteome</keyword>
<dbReference type="PANTHER" id="PTHR43240">
    <property type="entry name" value="1,4-DIHYDROXY-2-NAPHTHOYL-COA THIOESTERASE 1"/>
    <property type="match status" value="1"/>
</dbReference>
<name>A0ABT0VLF1_9LACO</name>
<evidence type="ECO:0000313" key="5">
    <source>
        <dbReference type="Proteomes" id="UP001057481"/>
    </source>
</evidence>
<evidence type="ECO:0000259" key="3">
    <source>
        <dbReference type="Pfam" id="PF03061"/>
    </source>
</evidence>
<dbReference type="Pfam" id="PF03061">
    <property type="entry name" value="4HBT"/>
    <property type="match status" value="1"/>
</dbReference>
<sequence length="124" mass="13137">MNLIDYLGIKVVSQSAQQVELNLPVTENIKQPFGLVHGGINAVLAETAASIAANCAAPRGQVAVGVAITSHHLRPTVNGSLITIATPQHIGTKIQVWDVKIMQQTNAKLVSTSSVTTMFIDQPK</sequence>
<dbReference type="PANTHER" id="PTHR43240:SF5">
    <property type="entry name" value="1,4-DIHYDROXY-2-NAPHTHOYL-COA THIOESTERASE 1"/>
    <property type="match status" value="1"/>
</dbReference>
<evidence type="ECO:0000256" key="1">
    <source>
        <dbReference type="ARBA" id="ARBA00008324"/>
    </source>
</evidence>
<dbReference type="Proteomes" id="UP001057481">
    <property type="component" value="Unassembled WGS sequence"/>
</dbReference>
<accession>A0ABT0VLF1</accession>
<keyword evidence="2" id="KW-0378">Hydrolase</keyword>
<comment type="caution">
    <text evidence="4">The sequence shown here is derived from an EMBL/GenBank/DDBJ whole genome shotgun (WGS) entry which is preliminary data.</text>
</comment>
<dbReference type="CDD" id="cd03443">
    <property type="entry name" value="PaaI_thioesterase"/>
    <property type="match status" value="1"/>
</dbReference>
<proteinExistence type="inferred from homology"/>
<dbReference type="Gene3D" id="3.10.129.10">
    <property type="entry name" value="Hotdog Thioesterase"/>
    <property type="match status" value="1"/>
</dbReference>
<dbReference type="EMBL" id="JAGMVS010000062">
    <property type="protein sequence ID" value="MCM2437320.1"/>
    <property type="molecule type" value="Genomic_DNA"/>
</dbReference>
<evidence type="ECO:0000313" key="4">
    <source>
        <dbReference type="EMBL" id="MCM2437320.1"/>
    </source>
</evidence>
<organism evidence="4 5">
    <name type="scientific">Periweissella beninensis</name>
    <dbReference type="NCBI Taxonomy" id="504936"/>
    <lineage>
        <taxon>Bacteria</taxon>
        <taxon>Bacillati</taxon>
        <taxon>Bacillota</taxon>
        <taxon>Bacilli</taxon>
        <taxon>Lactobacillales</taxon>
        <taxon>Lactobacillaceae</taxon>
        <taxon>Periweissella</taxon>
    </lineage>
</organism>
<protein>
    <submittedName>
        <fullName evidence="4">Hotdog fold thioesterase</fullName>
    </submittedName>
</protein>
<gene>
    <name evidence="4" type="ORF">KAK10_05285</name>
</gene>
<dbReference type="InterPro" id="IPR006683">
    <property type="entry name" value="Thioestr_dom"/>
</dbReference>
<dbReference type="SUPFAM" id="SSF54637">
    <property type="entry name" value="Thioesterase/thiol ester dehydrase-isomerase"/>
    <property type="match status" value="1"/>
</dbReference>
<dbReference type="NCBIfam" id="TIGR00369">
    <property type="entry name" value="unchar_dom_1"/>
    <property type="match status" value="1"/>
</dbReference>
<comment type="similarity">
    <text evidence="1">Belongs to the thioesterase PaaI family.</text>
</comment>
<dbReference type="InterPro" id="IPR029069">
    <property type="entry name" value="HotDog_dom_sf"/>
</dbReference>
<evidence type="ECO:0000256" key="2">
    <source>
        <dbReference type="ARBA" id="ARBA00022801"/>
    </source>
</evidence>
<reference evidence="4" key="1">
    <citation type="submission" date="2021-04" db="EMBL/GenBank/DDBJ databases">
        <title>Taxonomic assessment of Weissella genus.</title>
        <authorList>
            <person name="Fanelli F."/>
            <person name="Chieffi D."/>
            <person name="Dell'Aquila A."/>
            <person name="Gyu-Sung C."/>
            <person name="Franz C.M.A.P."/>
            <person name="Fusco V."/>
        </authorList>
    </citation>
    <scope>NUCLEOTIDE SEQUENCE</scope>
    <source>
        <strain evidence="4">LMG 25373</strain>
    </source>
</reference>